<keyword evidence="3" id="KW-0677">Repeat</keyword>
<evidence type="ECO:0000313" key="6">
    <source>
        <dbReference type="Proteomes" id="UP000245708"/>
    </source>
</evidence>
<dbReference type="SUPFAM" id="SSF51120">
    <property type="entry name" value="beta-Roll"/>
    <property type="match status" value="1"/>
</dbReference>
<evidence type="ECO:0000313" key="5">
    <source>
        <dbReference type="EMBL" id="PWK54702.1"/>
    </source>
</evidence>
<protein>
    <submittedName>
        <fullName evidence="5">Peptidase M10/serralysin-like protein</fullName>
    </submittedName>
</protein>
<evidence type="ECO:0000256" key="2">
    <source>
        <dbReference type="ARBA" id="ARBA00022525"/>
    </source>
</evidence>
<evidence type="ECO:0000256" key="3">
    <source>
        <dbReference type="ARBA" id="ARBA00022737"/>
    </source>
</evidence>
<organism evidence="5 6">
    <name type="scientific">Roseicyclus mahoneyensis</name>
    <dbReference type="NCBI Taxonomy" id="164332"/>
    <lineage>
        <taxon>Bacteria</taxon>
        <taxon>Pseudomonadati</taxon>
        <taxon>Pseudomonadota</taxon>
        <taxon>Alphaproteobacteria</taxon>
        <taxon>Rhodobacterales</taxon>
        <taxon>Roseobacteraceae</taxon>
        <taxon>Roseicyclus</taxon>
    </lineage>
</organism>
<dbReference type="AlphaFoldDB" id="A0A316G1Z7"/>
<name>A0A316G1Z7_9RHOB</name>
<dbReference type="GO" id="GO:0008237">
    <property type="term" value="F:metallopeptidase activity"/>
    <property type="evidence" value="ECO:0007669"/>
    <property type="project" value="InterPro"/>
</dbReference>
<dbReference type="GO" id="GO:0005615">
    <property type="term" value="C:extracellular space"/>
    <property type="evidence" value="ECO:0007669"/>
    <property type="project" value="InterPro"/>
</dbReference>
<dbReference type="SUPFAM" id="SSF55486">
    <property type="entry name" value="Metalloproteases ('zincins'), catalytic domain"/>
    <property type="match status" value="1"/>
</dbReference>
<dbReference type="EMBL" id="QGGW01000027">
    <property type="protein sequence ID" value="PWK54702.1"/>
    <property type="molecule type" value="Genomic_DNA"/>
</dbReference>
<comment type="subcellular location">
    <subcellularLocation>
        <location evidence="1">Secreted</location>
    </subcellularLocation>
</comment>
<feature type="domain" description="Peptidase metallopeptidase" evidence="4">
    <location>
        <begin position="168"/>
        <end position="342"/>
    </location>
</feature>
<dbReference type="Pfam" id="PF08548">
    <property type="entry name" value="Peptidase_M10_C"/>
    <property type="match status" value="1"/>
</dbReference>
<reference evidence="5 6" key="1">
    <citation type="submission" date="2018-05" db="EMBL/GenBank/DDBJ databases">
        <title>Genomic Encyclopedia of Type Strains, Phase IV (KMG-IV): sequencing the most valuable type-strain genomes for metagenomic binning, comparative biology and taxonomic classification.</title>
        <authorList>
            <person name="Goeker M."/>
        </authorList>
    </citation>
    <scope>NUCLEOTIDE SEQUENCE [LARGE SCALE GENOMIC DNA]</scope>
    <source>
        <strain evidence="5 6">DSM 16097</strain>
    </source>
</reference>
<accession>A0A316G1Z7</accession>
<dbReference type="InterPro" id="IPR011049">
    <property type="entry name" value="Serralysin-like_metalloprot_C"/>
</dbReference>
<gene>
    <name evidence="5" type="ORF">C7455_1272</name>
</gene>
<dbReference type="InterPro" id="IPR024079">
    <property type="entry name" value="MetalloPept_cat_dom_sf"/>
</dbReference>
<evidence type="ECO:0000256" key="1">
    <source>
        <dbReference type="ARBA" id="ARBA00004613"/>
    </source>
</evidence>
<feature type="non-terminal residue" evidence="5">
    <location>
        <position position="491"/>
    </location>
</feature>
<keyword evidence="6" id="KW-1185">Reference proteome</keyword>
<sequence length="491" mass="50850">MCMTCSLINPFGGNWLHNGVSDRTFDESSVPGGDVPNGPNTLVALEPGDTFTGSLGVAEDWDWFYFEYQAGVTYTITMTPGTLDDPLIWLADENGNLLESIDNGFSGAAESVTFTAPSSGVGFIVADSYYNTLAPGAPGYGSDTGTYTITVTSGSAPPPPPPSSSPLDAITWNFVAPRVIDVYFAPGGLSFSDEFGTSATTGAWNAFELQQAMLAFELFENVANVTFNIVTNPNQAEFFMVEVPGNNPLGYWGVGGATVTLAGTTYSNLSGHGVFFNNADGWDTAGLAQGGFGFVTLIHEIGHGMGLAHPHDTGGGSTIMPGVFDPFADTGTSGLNQGIYTTMSYIDGWVAAPHGLTPSLNYGYQGALMAFDIAVLQDRYGANMSFNTGNETYVLPTTNGPGTFYAAIWDAGGVDAIVHNGSAAAVIDLRPASLTYAEGGGGYVSYVQGIHGGFTIANGVVIENATGGSGNDTITGNDANNVLIGGAGFDS</sequence>
<dbReference type="InterPro" id="IPR013858">
    <property type="entry name" value="Peptidase_M10B_C"/>
</dbReference>
<evidence type="ECO:0000259" key="4">
    <source>
        <dbReference type="SMART" id="SM00235"/>
    </source>
</evidence>
<dbReference type="Gene3D" id="3.40.390.10">
    <property type="entry name" value="Collagenase (Catalytic Domain)"/>
    <property type="match status" value="1"/>
</dbReference>
<dbReference type="InterPro" id="IPR034033">
    <property type="entry name" value="Serralysin-like"/>
</dbReference>
<dbReference type="GO" id="GO:0005509">
    <property type="term" value="F:calcium ion binding"/>
    <property type="evidence" value="ECO:0007669"/>
    <property type="project" value="InterPro"/>
</dbReference>
<proteinExistence type="predicted"/>
<dbReference type="GO" id="GO:0008270">
    <property type="term" value="F:zinc ion binding"/>
    <property type="evidence" value="ECO:0007669"/>
    <property type="project" value="InterPro"/>
</dbReference>
<dbReference type="InterPro" id="IPR006026">
    <property type="entry name" value="Peptidase_Metallo"/>
</dbReference>
<dbReference type="Proteomes" id="UP000245708">
    <property type="component" value="Unassembled WGS sequence"/>
</dbReference>
<keyword evidence="2" id="KW-0964">Secreted</keyword>
<comment type="caution">
    <text evidence="5">The sequence shown here is derived from an EMBL/GenBank/DDBJ whole genome shotgun (WGS) entry which is preliminary data.</text>
</comment>
<dbReference type="SMART" id="SM00235">
    <property type="entry name" value="ZnMc"/>
    <property type="match status" value="1"/>
</dbReference>
<dbReference type="Gene3D" id="2.60.120.380">
    <property type="match status" value="1"/>
</dbReference>
<dbReference type="GO" id="GO:0006508">
    <property type="term" value="P:proteolysis"/>
    <property type="evidence" value="ECO:0007669"/>
    <property type="project" value="InterPro"/>
</dbReference>
<dbReference type="CDD" id="cd04277">
    <property type="entry name" value="ZnMc_serralysin_like"/>
    <property type="match status" value="1"/>
</dbReference>
<dbReference type="Gene3D" id="2.150.10.10">
    <property type="entry name" value="Serralysin-like metalloprotease, C-terminal"/>
    <property type="match status" value="1"/>
</dbReference>